<evidence type="ECO:0000313" key="3">
    <source>
        <dbReference type="Proteomes" id="UP000824469"/>
    </source>
</evidence>
<sequence>RVKMMGGNLKAKAKSIKLQPSTDEDDGEQEYANPKSSSKPGVVEETNVTEKKRTEAKACCEKKERKIYILPGQKHDPPHEREPLRIFYSSLHQQIPSSEMAEIWMMEHGLLSPDKAKVAFERKQRRQQQGKVQAKPDKEKECLSNESKSEKIKGDLSDETKSKIKKGDVTLKTKPKNDEFISDEDDDFVKLIKKHKS</sequence>
<feature type="compositionally biased region" description="Basic and acidic residues" evidence="1">
    <location>
        <begin position="134"/>
        <end position="179"/>
    </location>
</feature>
<keyword evidence="3" id="KW-1185">Reference proteome</keyword>
<accession>A0AA38GGS6</accession>
<feature type="region of interest" description="Disordered" evidence="1">
    <location>
        <begin position="1"/>
        <end position="53"/>
    </location>
</feature>
<dbReference type="Proteomes" id="UP000824469">
    <property type="component" value="Unassembled WGS sequence"/>
</dbReference>
<reference evidence="2 3" key="1">
    <citation type="journal article" date="2021" name="Nat. Plants">
        <title>The Taxus genome provides insights into paclitaxel biosynthesis.</title>
        <authorList>
            <person name="Xiong X."/>
            <person name="Gou J."/>
            <person name="Liao Q."/>
            <person name="Li Y."/>
            <person name="Zhou Q."/>
            <person name="Bi G."/>
            <person name="Li C."/>
            <person name="Du R."/>
            <person name="Wang X."/>
            <person name="Sun T."/>
            <person name="Guo L."/>
            <person name="Liang H."/>
            <person name="Lu P."/>
            <person name="Wu Y."/>
            <person name="Zhang Z."/>
            <person name="Ro D.K."/>
            <person name="Shang Y."/>
            <person name="Huang S."/>
            <person name="Yan J."/>
        </authorList>
    </citation>
    <scope>NUCLEOTIDE SEQUENCE [LARGE SCALE GENOMIC DNA]</scope>
    <source>
        <strain evidence="2">Ta-2019</strain>
    </source>
</reference>
<feature type="region of interest" description="Disordered" evidence="1">
    <location>
        <begin position="121"/>
        <end position="181"/>
    </location>
</feature>
<dbReference type="AlphaFoldDB" id="A0AA38GGS6"/>
<evidence type="ECO:0000256" key="1">
    <source>
        <dbReference type="SAM" id="MobiDB-lite"/>
    </source>
</evidence>
<organism evidence="2 3">
    <name type="scientific">Taxus chinensis</name>
    <name type="common">Chinese yew</name>
    <name type="synonym">Taxus wallichiana var. chinensis</name>
    <dbReference type="NCBI Taxonomy" id="29808"/>
    <lineage>
        <taxon>Eukaryota</taxon>
        <taxon>Viridiplantae</taxon>
        <taxon>Streptophyta</taxon>
        <taxon>Embryophyta</taxon>
        <taxon>Tracheophyta</taxon>
        <taxon>Spermatophyta</taxon>
        <taxon>Pinopsida</taxon>
        <taxon>Pinidae</taxon>
        <taxon>Conifers II</taxon>
        <taxon>Cupressales</taxon>
        <taxon>Taxaceae</taxon>
        <taxon>Taxus</taxon>
    </lineage>
</organism>
<proteinExistence type="predicted"/>
<gene>
    <name evidence="2" type="ORF">KI387_015907</name>
</gene>
<name>A0AA38GGS6_TAXCH</name>
<evidence type="ECO:0000313" key="2">
    <source>
        <dbReference type="EMBL" id="KAH9321268.1"/>
    </source>
</evidence>
<dbReference type="EMBL" id="JAHRHJ020000003">
    <property type="protein sequence ID" value="KAH9321268.1"/>
    <property type="molecule type" value="Genomic_DNA"/>
</dbReference>
<feature type="non-terminal residue" evidence="2">
    <location>
        <position position="197"/>
    </location>
</feature>
<dbReference type="PANTHER" id="PTHR33828">
    <property type="entry name" value="OS05G0596200 PROTEIN"/>
    <property type="match status" value="1"/>
</dbReference>
<comment type="caution">
    <text evidence="2">The sequence shown here is derived from an EMBL/GenBank/DDBJ whole genome shotgun (WGS) entry which is preliminary data.</text>
</comment>
<dbReference type="PANTHER" id="PTHR33828:SF2">
    <property type="entry name" value="NUCLEOLIN"/>
    <property type="match status" value="1"/>
</dbReference>
<protein>
    <submittedName>
        <fullName evidence="2">Uncharacterized protein</fullName>
    </submittedName>
</protein>